<dbReference type="AlphaFoldDB" id="A0A6A5UPY5"/>
<accession>A0A6A5UPY5</accession>
<feature type="compositionally biased region" description="Low complexity" evidence="1">
    <location>
        <begin position="774"/>
        <end position="785"/>
    </location>
</feature>
<dbReference type="Proteomes" id="UP000800036">
    <property type="component" value="Unassembled WGS sequence"/>
</dbReference>
<protein>
    <recommendedName>
        <fullName evidence="5">WSC domain-containing protein</fullName>
    </recommendedName>
</protein>
<keyword evidence="4" id="KW-1185">Reference proteome</keyword>
<sequence length="829" mass="86628">MSFFHVRCVALLGLLTFTHTVAQSFNNVSIARTKPSTPYNSTVTPSPSRTLNSTSSEAYIQSCNSAWQSYISNIKFGYSTTSTTGPPITSTSYLGIQTCSSYCGSICYADTKSITATRFITETYPNIQYSRQLTYSEPAPNCTIPPAECRKLWSEYTTAEASWSSWNKPGGIIPPSPITPGCTVGCTRTTCAFGGGDKGIAPTPGVIERYWNSLQVYYFPETRSVSRDMCATRNTNPPVPFPTADPGSYIPTTTEGFVMVDGKTFYKGNVYISISQMEVFDNCGYHTVMDDVAFPVASSNVLSERADIGTSRFFNVEWADFNEPVPYSAYVGGLSRTFSAIDPGRFSDPVNFCKTAICATKAVYPESFHPWILLPPEVKHLDPAFADCDLRYDLSFFDPPIALHGVPNFLTTASSDPVATPAQPASSVIALPVRTSKPASIPTFMPIHPHGPYDPPTSTAKAPPYDPLSVDPAHNGQVPNGPAPIRPGSGGHLVDPPQASDGGFAGKPAASTHAGSNDPEPGNAAPNRPNTEPPASGPQGSEFEDPGILHPTGNNVDPAASRTNAPAGAPRPQITIGPTILPVAPNGQGLIIHSSTTIAPSGSAVIDGTTLYMETGVLTMVSPSGTLVSTVEAAGKNGVGAVVALGNGATITISSAGSSLVFDVETTLESGDPAQTIESLVVSVGSNGIHIDDTRNGDQTSIVFADIEGFTTAQDGSVNAVVFAGAESSTGIDAVFAEQSGSSVADAESEPTISGIFSSSMRASMKGSVSIDSATTTSASDADSTGAGGYDGSETGAPSNPVPDLGTPRAVYTPWHSSFLFTCILALFL</sequence>
<evidence type="ECO:0000313" key="4">
    <source>
        <dbReference type="Proteomes" id="UP000800036"/>
    </source>
</evidence>
<evidence type="ECO:0000313" key="3">
    <source>
        <dbReference type="EMBL" id="KAF1967253.1"/>
    </source>
</evidence>
<feature type="region of interest" description="Disordered" evidence="1">
    <location>
        <begin position="774"/>
        <end position="803"/>
    </location>
</feature>
<proteinExistence type="predicted"/>
<keyword evidence="2" id="KW-0732">Signal</keyword>
<evidence type="ECO:0000256" key="1">
    <source>
        <dbReference type="SAM" id="MobiDB-lite"/>
    </source>
</evidence>
<evidence type="ECO:0008006" key="5">
    <source>
        <dbReference type="Google" id="ProtNLM"/>
    </source>
</evidence>
<reference evidence="3" key="1">
    <citation type="journal article" date="2020" name="Stud. Mycol.">
        <title>101 Dothideomycetes genomes: a test case for predicting lifestyles and emergence of pathogens.</title>
        <authorList>
            <person name="Haridas S."/>
            <person name="Albert R."/>
            <person name="Binder M."/>
            <person name="Bloem J."/>
            <person name="Labutti K."/>
            <person name="Salamov A."/>
            <person name="Andreopoulos B."/>
            <person name="Baker S."/>
            <person name="Barry K."/>
            <person name="Bills G."/>
            <person name="Bluhm B."/>
            <person name="Cannon C."/>
            <person name="Castanera R."/>
            <person name="Culley D."/>
            <person name="Daum C."/>
            <person name="Ezra D."/>
            <person name="Gonzalez J."/>
            <person name="Henrissat B."/>
            <person name="Kuo A."/>
            <person name="Liang C."/>
            <person name="Lipzen A."/>
            <person name="Lutzoni F."/>
            <person name="Magnuson J."/>
            <person name="Mondo S."/>
            <person name="Nolan M."/>
            <person name="Ohm R."/>
            <person name="Pangilinan J."/>
            <person name="Park H.-J."/>
            <person name="Ramirez L."/>
            <person name="Alfaro M."/>
            <person name="Sun H."/>
            <person name="Tritt A."/>
            <person name="Yoshinaga Y."/>
            <person name="Zwiers L.-H."/>
            <person name="Turgeon B."/>
            <person name="Goodwin S."/>
            <person name="Spatafora J."/>
            <person name="Crous P."/>
            <person name="Grigoriev I."/>
        </authorList>
    </citation>
    <scope>NUCLEOTIDE SEQUENCE</scope>
    <source>
        <strain evidence="3">CBS 107.79</strain>
    </source>
</reference>
<dbReference type="EMBL" id="ML976734">
    <property type="protein sequence ID" value="KAF1967253.1"/>
    <property type="molecule type" value="Genomic_DNA"/>
</dbReference>
<name>A0A6A5UPY5_9PLEO</name>
<dbReference type="OrthoDB" id="3944128at2759"/>
<feature type="region of interest" description="Disordered" evidence="1">
    <location>
        <begin position="442"/>
        <end position="574"/>
    </location>
</feature>
<gene>
    <name evidence="3" type="ORF">BU23DRAFT_559461</name>
</gene>
<evidence type="ECO:0000256" key="2">
    <source>
        <dbReference type="SAM" id="SignalP"/>
    </source>
</evidence>
<feature type="chain" id="PRO_5025390578" description="WSC domain-containing protein" evidence="2">
    <location>
        <begin position="23"/>
        <end position="829"/>
    </location>
</feature>
<organism evidence="3 4">
    <name type="scientific">Bimuria novae-zelandiae CBS 107.79</name>
    <dbReference type="NCBI Taxonomy" id="1447943"/>
    <lineage>
        <taxon>Eukaryota</taxon>
        <taxon>Fungi</taxon>
        <taxon>Dikarya</taxon>
        <taxon>Ascomycota</taxon>
        <taxon>Pezizomycotina</taxon>
        <taxon>Dothideomycetes</taxon>
        <taxon>Pleosporomycetidae</taxon>
        <taxon>Pleosporales</taxon>
        <taxon>Massarineae</taxon>
        <taxon>Didymosphaeriaceae</taxon>
        <taxon>Bimuria</taxon>
    </lineage>
</organism>
<feature type="signal peptide" evidence="2">
    <location>
        <begin position="1"/>
        <end position="22"/>
    </location>
</feature>